<dbReference type="OrthoDB" id="9807829at2"/>
<dbReference type="CDD" id="cd00165">
    <property type="entry name" value="S4"/>
    <property type="match status" value="1"/>
</dbReference>
<proteinExistence type="inferred from homology"/>
<evidence type="ECO:0000256" key="5">
    <source>
        <dbReference type="RuleBase" id="RU362028"/>
    </source>
</evidence>
<dbReference type="GO" id="GO:0000455">
    <property type="term" value="P:enzyme-directed rRNA pseudouridine synthesis"/>
    <property type="evidence" value="ECO:0007669"/>
    <property type="project" value="UniProtKB-ARBA"/>
</dbReference>
<protein>
    <recommendedName>
        <fullName evidence="5">Pseudouridine synthase</fullName>
        <ecNumber evidence="5">5.4.99.-</ecNumber>
    </recommendedName>
</protein>
<dbReference type="InterPro" id="IPR050188">
    <property type="entry name" value="RluA_PseudoU_synthase"/>
</dbReference>
<name>A0A2S7TWQ1_9BACT</name>
<dbReference type="Pfam" id="PF01479">
    <property type="entry name" value="S4"/>
    <property type="match status" value="1"/>
</dbReference>
<dbReference type="InterPro" id="IPR020103">
    <property type="entry name" value="PsdUridine_synth_cat_dom_sf"/>
</dbReference>
<feature type="active site" evidence="3">
    <location>
        <position position="135"/>
    </location>
</feature>
<dbReference type="AlphaFoldDB" id="A0A2S7TWQ1"/>
<evidence type="ECO:0000313" key="7">
    <source>
        <dbReference type="EMBL" id="PQJ27148.1"/>
    </source>
</evidence>
<evidence type="ECO:0000256" key="1">
    <source>
        <dbReference type="ARBA" id="ARBA00010876"/>
    </source>
</evidence>
<evidence type="ECO:0000256" key="4">
    <source>
        <dbReference type="PROSITE-ProRule" id="PRU00182"/>
    </source>
</evidence>
<sequence length="309" mass="33973">MKIQVDDNTGKRLDVFLCTQLPDLSRARIQSLLKSGDILVNGEKAKPKYSIQVGDSLTVNIPEPKSDTAEPEEIPIDVIYEDDDLIVINKASGLVVHPAAGNATGTLVNALLHHCKGKLAGIAGVERPGIVHRLDKDTSGCIVVAKTDNAHVDIVQQFKDRTTKKQYLAVVEGKPNKDHDSIFTQIGRHPVNRLKMAVVNPGSGKPAITDYCDLGTDATTNSSLIHCDLHTGRTHQIRVHMLHLGCPILGDPIYAKPNRQKAQPGRLMLHARRLSFTHPRSGKRLTFHAPLPEAFSPWTDRFFHGVDED</sequence>
<comment type="similarity">
    <text evidence="1 5">Belongs to the pseudouridine synthase RluA family.</text>
</comment>
<evidence type="ECO:0000259" key="6">
    <source>
        <dbReference type="SMART" id="SM00363"/>
    </source>
</evidence>
<dbReference type="CDD" id="cd02869">
    <property type="entry name" value="PseudoU_synth_RluA_like"/>
    <property type="match status" value="1"/>
</dbReference>
<dbReference type="InterPro" id="IPR006225">
    <property type="entry name" value="PsdUridine_synth_RluC/D"/>
</dbReference>
<dbReference type="SMART" id="SM00363">
    <property type="entry name" value="S4"/>
    <property type="match status" value="1"/>
</dbReference>
<comment type="function">
    <text evidence="5">Responsible for synthesis of pseudouridine from uracil.</text>
</comment>
<comment type="caution">
    <text evidence="7">The sequence shown here is derived from an EMBL/GenBank/DDBJ whole genome shotgun (WGS) entry which is preliminary data.</text>
</comment>
<gene>
    <name evidence="7" type="ORF">BSZ32_00625</name>
</gene>
<dbReference type="PANTHER" id="PTHR21600">
    <property type="entry name" value="MITOCHONDRIAL RNA PSEUDOURIDINE SYNTHASE"/>
    <property type="match status" value="1"/>
</dbReference>
<dbReference type="NCBIfam" id="TIGR00005">
    <property type="entry name" value="rluA_subfam"/>
    <property type="match status" value="1"/>
</dbReference>
<dbReference type="EMBL" id="MQWA01000001">
    <property type="protein sequence ID" value="PQJ27148.1"/>
    <property type="molecule type" value="Genomic_DNA"/>
</dbReference>
<dbReference type="Proteomes" id="UP000239907">
    <property type="component" value="Unassembled WGS sequence"/>
</dbReference>
<keyword evidence="2 5" id="KW-0413">Isomerase</keyword>
<dbReference type="InterPro" id="IPR002942">
    <property type="entry name" value="S4_RNA-bd"/>
</dbReference>
<evidence type="ECO:0000313" key="8">
    <source>
        <dbReference type="Proteomes" id="UP000239907"/>
    </source>
</evidence>
<keyword evidence="4" id="KW-0694">RNA-binding</keyword>
<feature type="domain" description="RNA-binding S4" evidence="6">
    <location>
        <begin position="11"/>
        <end position="75"/>
    </location>
</feature>
<dbReference type="PROSITE" id="PS01129">
    <property type="entry name" value="PSI_RLU"/>
    <property type="match status" value="1"/>
</dbReference>
<dbReference type="InterPro" id="IPR006224">
    <property type="entry name" value="PsdUridine_synth_RluA-like_CS"/>
</dbReference>
<reference evidence="7 8" key="1">
    <citation type="submission" date="2016-12" db="EMBL/GenBank/DDBJ databases">
        <title>Study of bacterial adaptation to deep sea.</title>
        <authorList>
            <person name="Song J."/>
            <person name="Yoshizawa S."/>
            <person name="Kogure K."/>
        </authorList>
    </citation>
    <scope>NUCLEOTIDE SEQUENCE [LARGE SCALE GENOMIC DNA]</scope>
    <source>
        <strain evidence="7 8">SAORIC-165</strain>
    </source>
</reference>
<accession>A0A2S7TWQ1</accession>
<dbReference type="SUPFAM" id="SSF55174">
    <property type="entry name" value="Alpha-L RNA-binding motif"/>
    <property type="match status" value="1"/>
</dbReference>
<dbReference type="Gene3D" id="3.30.2350.10">
    <property type="entry name" value="Pseudouridine synthase"/>
    <property type="match status" value="1"/>
</dbReference>
<dbReference type="SUPFAM" id="SSF55120">
    <property type="entry name" value="Pseudouridine synthase"/>
    <property type="match status" value="1"/>
</dbReference>
<dbReference type="EC" id="5.4.99.-" evidence="5"/>
<keyword evidence="8" id="KW-1185">Reference proteome</keyword>
<dbReference type="PROSITE" id="PS50889">
    <property type="entry name" value="S4"/>
    <property type="match status" value="1"/>
</dbReference>
<organism evidence="7 8">
    <name type="scientific">Rubritalea profundi</name>
    <dbReference type="NCBI Taxonomy" id="1658618"/>
    <lineage>
        <taxon>Bacteria</taxon>
        <taxon>Pseudomonadati</taxon>
        <taxon>Verrucomicrobiota</taxon>
        <taxon>Verrucomicrobiia</taxon>
        <taxon>Verrucomicrobiales</taxon>
        <taxon>Rubritaleaceae</taxon>
        <taxon>Rubritalea</taxon>
    </lineage>
</organism>
<dbReference type="InterPro" id="IPR036986">
    <property type="entry name" value="S4_RNA-bd_sf"/>
</dbReference>
<evidence type="ECO:0000256" key="3">
    <source>
        <dbReference type="PIRSR" id="PIRSR606225-1"/>
    </source>
</evidence>
<dbReference type="GO" id="GO:0120159">
    <property type="term" value="F:rRNA pseudouridine synthase activity"/>
    <property type="evidence" value="ECO:0007669"/>
    <property type="project" value="UniProtKB-ARBA"/>
</dbReference>
<dbReference type="GO" id="GO:0003723">
    <property type="term" value="F:RNA binding"/>
    <property type="evidence" value="ECO:0007669"/>
    <property type="project" value="UniProtKB-KW"/>
</dbReference>
<dbReference type="PANTHER" id="PTHR21600:SF44">
    <property type="entry name" value="RIBOSOMAL LARGE SUBUNIT PSEUDOURIDINE SYNTHASE D"/>
    <property type="match status" value="1"/>
</dbReference>
<evidence type="ECO:0000256" key="2">
    <source>
        <dbReference type="ARBA" id="ARBA00023235"/>
    </source>
</evidence>
<comment type="catalytic activity">
    <reaction evidence="5">
        <text>a uridine in RNA = a pseudouridine in RNA</text>
        <dbReference type="Rhea" id="RHEA:48348"/>
        <dbReference type="Rhea" id="RHEA-COMP:12068"/>
        <dbReference type="Rhea" id="RHEA-COMP:12069"/>
        <dbReference type="ChEBI" id="CHEBI:65314"/>
        <dbReference type="ChEBI" id="CHEBI:65315"/>
    </reaction>
</comment>
<dbReference type="RefSeq" id="WP_105041635.1">
    <property type="nucleotide sequence ID" value="NZ_MQWA01000001.1"/>
</dbReference>
<dbReference type="Pfam" id="PF00849">
    <property type="entry name" value="PseudoU_synth_2"/>
    <property type="match status" value="1"/>
</dbReference>
<dbReference type="InterPro" id="IPR006145">
    <property type="entry name" value="PsdUridine_synth_RsuA/RluA"/>
</dbReference>
<dbReference type="Gene3D" id="3.10.290.10">
    <property type="entry name" value="RNA-binding S4 domain"/>
    <property type="match status" value="1"/>
</dbReference>